<dbReference type="EMBL" id="CP013236">
    <property type="protein sequence ID" value="AMP15916.1"/>
    <property type="molecule type" value="Genomic_DNA"/>
</dbReference>
<organism evidence="1 2">
    <name type="scientific">Collimonas pratensis</name>
    <dbReference type="NCBI Taxonomy" id="279113"/>
    <lineage>
        <taxon>Bacteria</taxon>
        <taxon>Pseudomonadati</taxon>
        <taxon>Pseudomonadota</taxon>
        <taxon>Betaproteobacteria</taxon>
        <taxon>Burkholderiales</taxon>
        <taxon>Oxalobacteraceae</taxon>
        <taxon>Collimonas</taxon>
    </lineage>
</organism>
<accession>A0ABN4MD20</accession>
<evidence type="ECO:0000313" key="2">
    <source>
        <dbReference type="Proteomes" id="UP000074914"/>
    </source>
</evidence>
<gene>
    <name evidence="1" type="ORF">CPter291_3682</name>
</gene>
<protein>
    <submittedName>
        <fullName evidence="1">Uncharacterized protein</fullName>
    </submittedName>
</protein>
<proteinExistence type="predicted"/>
<reference evidence="1 2" key="1">
    <citation type="submission" date="2015-11" db="EMBL/GenBank/DDBJ databases">
        <title>Exploring the genomic traits of fungus-feeding bacterial genus Collimonas.</title>
        <authorList>
            <person name="Song C."/>
            <person name="Schmidt R."/>
            <person name="de Jager V."/>
            <person name="Krzyzanowska D."/>
            <person name="Jongedijk E."/>
            <person name="Cankar K."/>
            <person name="Beekwilder J."/>
            <person name="van Veen A."/>
            <person name="de Boer W."/>
            <person name="van Veen J.A."/>
            <person name="Garbeva P."/>
        </authorList>
    </citation>
    <scope>NUCLEOTIDE SEQUENCE [LARGE SCALE GENOMIC DNA]</scope>
    <source>
        <strain evidence="1 2">Ter291</strain>
    </source>
</reference>
<dbReference type="Proteomes" id="UP000074914">
    <property type="component" value="Chromosome"/>
</dbReference>
<evidence type="ECO:0000313" key="1">
    <source>
        <dbReference type="EMBL" id="AMP15916.1"/>
    </source>
</evidence>
<name>A0ABN4MD20_9BURK</name>
<keyword evidence="2" id="KW-1185">Reference proteome</keyword>
<sequence>MQVFERQARIIRKQFNRKFKVPREAFDSIEFVYQKLSLRPIVMGKREAQDTAVLSPLYQG</sequence>